<dbReference type="EMBL" id="CP073695">
    <property type="protein sequence ID" value="QUO46919.1"/>
    <property type="molecule type" value="Genomic_DNA"/>
</dbReference>
<dbReference type="SUPFAM" id="SSF53756">
    <property type="entry name" value="UDP-Glycosyltransferase/glycogen phosphorylase"/>
    <property type="match status" value="1"/>
</dbReference>
<dbReference type="GO" id="GO:0016758">
    <property type="term" value="F:hexosyltransferase activity"/>
    <property type="evidence" value="ECO:0007669"/>
    <property type="project" value="TreeGrafter"/>
</dbReference>
<sequence length="360" mass="40009">MARKIAILVKEFPPDVIGGTETQTKRMARELDGAGHEITVYTKAYKTDQSDDSLPYEVVRVPNWRISPFVSTLTFVLAATFFLLRDAREYNILQCMMIYPNGFIGRVVNTLRGLPYFAWIRGGDYYFMKDTPVKRWMIRSVLREARVLVQTERIAADVRSEFDESSLTVLGNGVDIPSVTAEGDEIVFVGRLKDQKGVDVFLRAVAGLNESVLIVGDGPERENLEALAERLNVDAEFAGEVPPDVVPDYLRRGKLFVLPSVRGEGLPNAVLEAMAVGLPVIVTDTGGAADAVVDGETGYLVSPGDEDALGDRIEQLCRDEDRRERMGEAARAWVVKNHGWETIVDSLEDVYADVTNMMDR</sequence>
<feature type="domain" description="Glycosyltransferase subfamily 4-like N-terminal" evidence="2">
    <location>
        <begin position="17"/>
        <end position="176"/>
    </location>
</feature>
<dbReference type="InterPro" id="IPR001296">
    <property type="entry name" value="Glyco_trans_1"/>
</dbReference>
<dbReference type="Proteomes" id="UP000679341">
    <property type="component" value="Chromosome"/>
</dbReference>
<dbReference type="OrthoDB" id="132546at2157"/>
<name>A0A8T8LIE8_9EURY</name>
<proteinExistence type="predicted"/>
<dbReference type="CDD" id="cd03801">
    <property type="entry name" value="GT4_PimA-like"/>
    <property type="match status" value="1"/>
</dbReference>
<evidence type="ECO:0000313" key="4">
    <source>
        <dbReference type="Proteomes" id="UP000679341"/>
    </source>
</evidence>
<dbReference type="InterPro" id="IPR050194">
    <property type="entry name" value="Glycosyltransferase_grp1"/>
</dbReference>
<evidence type="ECO:0000259" key="1">
    <source>
        <dbReference type="Pfam" id="PF00534"/>
    </source>
</evidence>
<dbReference type="GeneID" id="64827857"/>
<keyword evidence="4" id="KW-1185">Reference proteome</keyword>
<dbReference type="KEGG" id="hss:J7656_09915"/>
<protein>
    <submittedName>
        <fullName evidence="3">Glycosyltransferase family 4 protein</fullName>
    </submittedName>
</protein>
<reference evidence="3 4" key="1">
    <citation type="submission" date="2021-03" db="EMBL/GenBank/DDBJ databases">
        <title>Halorubrum sodomense MBLA0099, Whole genome shotgun sequencing.</title>
        <authorList>
            <person name="Seo M.-J."/>
            <person name="Cho E.-S."/>
            <person name="Hwang C.Y."/>
        </authorList>
    </citation>
    <scope>NUCLEOTIDE SEQUENCE [LARGE SCALE GENOMIC DNA]</scope>
    <source>
        <strain evidence="3 4">MBLA0099</strain>
    </source>
</reference>
<dbReference type="RefSeq" id="WP_211553201.1">
    <property type="nucleotide sequence ID" value="NZ_CP073695.1"/>
</dbReference>
<dbReference type="InterPro" id="IPR028098">
    <property type="entry name" value="Glyco_trans_4-like_N"/>
</dbReference>
<dbReference type="Gene3D" id="3.40.50.2000">
    <property type="entry name" value="Glycogen Phosphorylase B"/>
    <property type="match status" value="2"/>
</dbReference>
<evidence type="ECO:0000313" key="3">
    <source>
        <dbReference type="EMBL" id="QUO46919.1"/>
    </source>
</evidence>
<gene>
    <name evidence="3" type="ORF">J7656_09915</name>
</gene>
<feature type="domain" description="Glycosyl transferase family 1" evidence="1">
    <location>
        <begin position="184"/>
        <end position="333"/>
    </location>
</feature>
<dbReference type="PANTHER" id="PTHR45947:SF3">
    <property type="entry name" value="SULFOQUINOVOSYL TRANSFERASE SQD2"/>
    <property type="match status" value="1"/>
</dbReference>
<dbReference type="PANTHER" id="PTHR45947">
    <property type="entry name" value="SULFOQUINOVOSYL TRANSFERASE SQD2"/>
    <property type="match status" value="1"/>
</dbReference>
<evidence type="ECO:0000259" key="2">
    <source>
        <dbReference type="Pfam" id="PF13439"/>
    </source>
</evidence>
<dbReference type="Pfam" id="PF00534">
    <property type="entry name" value="Glycos_transf_1"/>
    <property type="match status" value="1"/>
</dbReference>
<organism evidence="3 4">
    <name type="scientific">Halorubrum ruber</name>
    <dbReference type="NCBI Taxonomy" id="2982524"/>
    <lineage>
        <taxon>Archaea</taxon>
        <taxon>Methanobacteriati</taxon>
        <taxon>Methanobacteriota</taxon>
        <taxon>Stenosarchaea group</taxon>
        <taxon>Halobacteria</taxon>
        <taxon>Halobacteriales</taxon>
        <taxon>Haloferacaceae</taxon>
        <taxon>Halorubrum</taxon>
    </lineage>
</organism>
<dbReference type="Pfam" id="PF13439">
    <property type="entry name" value="Glyco_transf_4"/>
    <property type="match status" value="1"/>
</dbReference>
<accession>A0A8T8LIE8</accession>
<dbReference type="AlphaFoldDB" id="A0A8T8LIE8"/>